<protein>
    <recommendedName>
        <fullName evidence="3">DDE-1 domain-containing protein</fullName>
    </recommendedName>
</protein>
<organism evidence="1 2">
    <name type="scientific">Hydnum rufescens UP504</name>
    <dbReference type="NCBI Taxonomy" id="1448309"/>
    <lineage>
        <taxon>Eukaryota</taxon>
        <taxon>Fungi</taxon>
        <taxon>Dikarya</taxon>
        <taxon>Basidiomycota</taxon>
        <taxon>Agaricomycotina</taxon>
        <taxon>Agaricomycetes</taxon>
        <taxon>Cantharellales</taxon>
        <taxon>Hydnaceae</taxon>
        <taxon>Hydnum</taxon>
    </lineage>
</organism>
<gene>
    <name evidence="1" type="ORF">BS47DRAFT_1378299</name>
</gene>
<name>A0A9P6AG68_9AGAM</name>
<comment type="caution">
    <text evidence="1">The sequence shown here is derived from an EMBL/GenBank/DDBJ whole genome shotgun (WGS) entry which is preliminary data.</text>
</comment>
<accession>A0A9P6AG68</accession>
<reference evidence="1" key="1">
    <citation type="journal article" date="2020" name="Nat. Commun.">
        <title>Large-scale genome sequencing of mycorrhizal fungi provides insights into the early evolution of symbiotic traits.</title>
        <authorList>
            <person name="Miyauchi S."/>
            <person name="Kiss E."/>
            <person name="Kuo A."/>
            <person name="Drula E."/>
            <person name="Kohler A."/>
            <person name="Sanchez-Garcia M."/>
            <person name="Morin E."/>
            <person name="Andreopoulos B."/>
            <person name="Barry K.W."/>
            <person name="Bonito G."/>
            <person name="Buee M."/>
            <person name="Carver A."/>
            <person name="Chen C."/>
            <person name="Cichocki N."/>
            <person name="Clum A."/>
            <person name="Culley D."/>
            <person name="Crous P.W."/>
            <person name="Fauchery L."/>
            <person name="Girlanda M."/>
            <person name="Hayes R.D."/>
            <person name="Keri Z."/>
            <person name="LaButti K."/>
            <person name="Lipzen A."/>
            <person name="Lombard V."/>
            <person name="Magnuson J."/>
            <person name="Maillard F."/>
            <person name="Murat C."/>
            <person name="Nolan M."/>
            <person name="Ohm R.A."/>
            <person name="Pangilinan J."/>
            <person name="Pereira M.F."/>
            <person name="Perotto S."/>
            <person name="Peter M."/>
            <person name="Pfister S."/>
            <person name="Riley R."/>
            <person name="Sitrit Y."/>
            <person name="Stielow J.B."/>
            <person name="Szollosi G."/>
            <person name="Zifcakova L."/>
            <person name="Stursova M."/>
            <person name="Spatafora J.W."/>
            <person name="Tedersoo L."/>
            <person name="Vaario L.M."/>
            <person name="Yamada A."/>
            <person name="Yan M."/>
            <person name="Wang P."/>
            <person name="Xu J."/>
            <person name="Bruns T."/>
            <person name="Baldrian P."/>
            <person name="Vilgalys R."/>
            <person name="Dunand C."/>
            <person name="Henrissat B."/>
            <person name="Grigoriev I.V."/>
            <person name="Hibbett D."/>
            <person name="Nagy L.G."/>
            <person name="Martin F.M."/>
        </authorList>
    </citation>
    <scope>NUCLEOTIDE SEQUENCE</scope>
    <source>
        <strain evidence="1">UP504</strain>
    </source>
</reference>
<evidence type="ECO:0008006" key="3">
    <source>
        <dbReference type="Google" id="ProtNLM"/>
    </source>
</evidence>
<dbReference type="OrthoDB" id="3341102at2759"/>
<evidence type="ECO:0000313" key="1">
    <source>
        <dbReference type="EMBL" id="KAF9505203.1"/>
    </source>
</evidence>
<proteinExistence type="predicted"/>
<dbReference type="AlphaFoldDB" id="A0A9P6AG68"/>
<keyword evidence="2" id="KW-1185">Reference proteome</keyword>
<sequence length="288" mass="32668">MQCQPRAASISGESSSSILIYLLNSKVYQSQHPEIVKSVCEHLQQFQTASVPISHVLVKSQILGTIWSCAPELEDGRFKCSDSFIQHFLHSHLHWTMHTSTQAAQKTPQNWEALCEDMFMHLVYHIKMYNILPELVINADQTGVCLIPAGNKTWAPTGSKQVAVFAKEEKRQFTLMVASSAAGNMVPFQAIIKGRTTREMGILWTPGGDNHWSSTESMKWTDNVLAPYIARAKWRLRAPASQKTILLIDSWSVHIGEEYHSWMREKYPYIKIAYIPSGCASFFRRLPV</sequence>
<evidence type="ECO:0000313" key="2">
    <source>
        <dbReference type="Proteomes" id="UP000886523"/>
    </source>
</evidence>
<dbReference type="Proteomes" id="UP000886523">
    <property type="component" value="Unassembled WGS sequence"/>
</dbReference>
<dbReference type="EMBL" id="MU129167">
    <property type="protein sequence ID" value="KAF9505203.1"/>
    <property type="molecule type" value="Genomic_DNA"/>
</dbReference>